<organism evidence="1 2">
    <name type="scientific">Roseibium porphyridii</name>
    <dbReference type="NCBI Taxonomy" id="2866279"/>
    <lineage>
        <taxon>Bacteria</taxon>
        <taxon>Pseudomonadati</taxon>
        <taxon>Pseudomonadota</taxon>
        <taxon>Alphaproteobacteria</taxon>
        <taxon>Hyphomicrobiales</taxon>
        <taxon>Stappiaceae</taxon>
        <taxon>Roseibium</taxon>
    </lineage>
</organism>
<dbReference type="Proteomes" id="UP001209803">
    <property type="component" value="Chromosome"/>
</dbReference>
<proteinExistence type="predicted"/>
<dbReference type="Pfam" id="PF05845">
    <property type="entry name" value="PhnH"/>
    <property type="match status" value="1"/>
</dbReference>
<name>A0ABY8F3Y9_9HYPH</name>
<keyword evidence="2" id="KW-1185">Reference proteome</keyword>
<protein>
    <submittedName>
        <fullName evidence="1">Phosphonate C-P lyase system protein PhnH</fullName>
    </submittedName>
</protein>
<dbReference type="InterPro" id="IPR038058">
    <property type="entry name" value="PhnH-like_sp"/>
</dbReference>
<dbReference type="RefSeq" id="WP_265679873.1">
    <property type="nucleotide sequence ID" value="NZ_CP120863.1"/>
</dbReference>
<dbReference type="GO" id="GO:0016829">
    <property type="term" value="F:lyase activity"/>
    <property type="evidence" value="ECO:0007669"/>
    <property type="project" value="UniProtKB-KW"/>
</dbReference>
<evidence type="ECO:0000313" key="2">
    <source>
        <dbReference type="Proteomes" id="UP001209803"/>
    </source>
</evidence>
<dbReference type="NCBIfam" id="TIGR03292">
    <property type="entry name" value="PhnH_redo"/>
    <property type="match status" value="1"/>
</dbReference>
<dbReference type="EMBL" id="CP120863">
    <property type="protein sequence ID" value="WFE90202.1"/>
    <property type="molecule type" value="Genomic_DNA"/>
</dbReference>
<accession>A0ABY8F3Y9</accession>
<dbReference type="PIRSF" id="PIRSF020680">
    <property type="entry name" value="PhnH"/>
    <property type="match status" value="1"/>
</dbReference>
<dbReference type="Gene3D" id="3.40.50.11310">
    <property type="entry name" value="Bacterial phosphonate metabolism protein PhnH"/>
    <property type="match status" value="1"/>
</dbReference>
<dbReference type="SUPFAM" id="SSF159709">
    <property type="entry name" value="PhnH-like"/>
    <property type="match status" value="1"/>
</dbReference>
<reference evidence="1 2" key="1">
    <citation type="submission" date="2023-03" db="EMBL/GenBank/DDBJ databases">
        <title>Roseibium porphyridii sp. nov. and Roseibium rhodosorbium sp. nov. isolated from marine algae, Porphyridium cruentum and Rhodosorus marinus, respectively.</title>
        <authorList>
            <person name="Lee M.W."/>
            <person name="Choi B.J."/>
            <person name="Lee J.K."/>
            <person name="Choi D.G."/>
            <person name="Baek J.H."/>
            <person name="Bayburt H."/>
            <person name="Kim J.M."/>
            <person name="Han D.M."/>
            <person name="Kim K.H."/>
            <person name="Jeon C.O."/>
        </authorList>
    </citation>
    <scope>NUCLEOTIDE SEQUENCE [LARGE SCALE GENOMIC DNA]</scope>
    <source>
        <strain evidence="1 2">KMA01</strain>
    </source>
</reference>
<dbReference type="InterPro" id="IPR008772">
    <property type="entry name" value="Phosphonate_metab_PhnH"/>
</dbReference>
<keyword evidence="1" id="KW-0456">Lyase</keyword>
<sequence length="210" mass="22627">MDTAINASEQSNALAAGFKDPVHDAQECFRAIMNAMARPGTEQSIQEVDLAPPAPLTPTVAAVALTLLDYDTPVWLDRPLMTSEAVKSFLRFHTGAPIVKEPVEAAFALVADPAHLVPLTSFNQGSAEYPDRSTTVVLSLQEFSKHQAVMLEGPGIKDKASLSTGPLPPVFWDQVSANNRLFPRGVDLIFSGNGRICALPRSSRVLFSEI</sequence>
<gene>
    <name evidence="1" type="primary">phnH</name>
    <name evidence="1" type="ORF">K1718_02315</name>
</gene>
<evidence type="ECO:0000313" key="1">
    <source>
        <dbReference type="EMBL" id="WFE90202.1"/>
    </source>
</evidence>